<dbReference type="SUPFAM" id="SSF53659">
    <property type="entry name" value="Isocitrate/Isopropylmalate dehydrogenase-like"/>
    <property type="match status" value="1"/>
</dbReference>
<dbReference type="InterPro" id="IPR024084">
    <property type="entry name" value="IsoPropMal-DH-like_dom"/>
</dbReference>
<dbReference type="SMART" id="SM01329">
    <property type="entry name" value="Iso_dh"/>
    <property type="match status" value="1"/>
</dbReference>
<dbReference type="Gene3D" id="3.40.718.10">
    <property type="entry name" value="Isopropylmalate Dehydrogenase"/>
    <property type="match status" value="1"/>
</dbReference>
<dbReference type="Proteomes" id="UP001610334">
    <property type="component" value="Unassembled WGS sequence"/>
</dbReference>
<dbReference type="EMBL" id="JBFXLT010000002">
    <property type="protein sequence ID" value="KAL2822442.1"/>
    <property type="molecule type" value="Genomic_DNA"/>
</dbReference>
<evidence type="ECO:0000256" key="1">
    <source>
        <dbReference type="ARBA" id="ARBA00006336"/>
    </source>
</evidence>
<evidence type="ECO:0000256" key="2">
    <source>
        <dbReference type="ARBA" id="ARBA00007769"/>
    </source>
</evidence>
<organism evidence="5 6">
    <name type="scientific">Aspergillus granulosus</name>
    <dbReference type="NCBI Taxonomy" id="176169"/>
    <lineage>
        <taxon>Eukaryota</taxon>
        <taxon>Fungi</taxon>
        <taxon>Dikarya</taxon>
        <taxon>Ascomycota</taxon>
        <taxon>Pezizomycotina</taxon>
        <taxon>Eurotiomycetes</taxon>
        <taxon>Eurotiomycetidae</taxon>
        <taxon>Eurotiales</taxon>
        <taxon>Aspergillaceae</taxon>
        <taxon>Aspergillus</taxon>
        <taxon>Aspergillus subgen. Nidulantes</taxon>
    </lineage>
</organism>
<comment type="caution">
    <text evidence="5">The sequence shown here is derived from an EMBL/GenBank/DDBJ whole genome shotgun (WGS) entry which is preliminary data.</text>
</comment>
<keyword evidence="3" id="KW-0378">Hydrolase</keyword>
<dbReference type="InterPro" id="IPR000868">
    <property type="entry name" value="Isochorismatase-like_dom"/>
</dbReference>
<sequence length="571" mass="64169">MALSKLKVGVAIGHGTGPELAAVFEKVIQQLAARFFINIEFIRTSRIYHTYATLLATGNDERALTDETIEDAEHYREFCENGAASGLHVIFRTAVSAQSLYLVREQLQAVKVEYFNVGTSAILMIRDQAQGFYSGSNEFDSCTEAVSRTCKFSKAIFHRIIRFAIDRARQIWSDRDIDSVTMVYKFHLFDNLFHSWAREWSADYKVKIDFIQPDTMNRNILAFGLSGYRVLVAGNEYADIMQTMLLDRFGMGAQEENYAENVYLHPELHGLSEYQTIHGSADDIAGKDVVNPSATIRAAAAILEHHAACQDVQAQVNHILAFLLHQNLTTPDQGGSLTTSAFVNHFLKSLDHHEPTSATPGCGPSTGSAMTTRYQAPNPSLAFMGKYSAVVVVDFQNDFVMRGPAGPMERVVTNTPRVLEFARTHGCDVVFIRFLGDEKYQGSSWRYRNTVLRRPPTCLEGSWGAEMFHSVKPRQGENLYEKKAHFDPFLVQEFEDYVKSNNFEHLIFLGLYADVCVDAAAKAAFQRGILISVIQDCTTSIYMKEEDSLDYMRKVYGARLIGSEDFIQMAV</sequence>
<reference evidence="5 6" key="1">
    <citation type="submission" date="2024-07" db="EMBL/GenBank/DDBJ databases">
        <title>Section-level genome sequencing and comparative genomics of Aspergillus sections Usti and Cavernicolus.</title>
        <authorList>
            <consortium name="Lawrence Berkeley National Laboratory"/>
            <person name="Nybo J.L."/>
            <person name="Vesth T.C."/>
            <person name="Theobald S."/>
            <person name="Frisvad J.C."/>
            <person name="Larsen T.O."/>
            <person name="Kjaerboelling I."/>
            <person name="Rothschild-Mancinelli K."/>
            <person name="Lyhne E.K."/>
            <person name="Kogle M.E."/>
            <person name="Barry K."/>
            <person name="Clum A."/>
            <person name="Na H."/>
            <person name="Ledsgaard L."/>
            <person name="Lin J."/>
            <person name="Lipzen A."/>
            <person name="Kuo A."/>
            <person name="Riley R."/>
            <person name="Mondo S."/>
            <person name="Labutti K."/>
            <person name="Haridas S."/>
            <person name="Pangalinan J."/>
            <person name="Salamov A.A."/>
            <person name="Simmons B.A."/>
            <person name="Magnuson J.K."/>
            <person name="Chen J."/>
            <person name="Drula E."/>
            <person name="Henrissat B."/>
            <person name="Wiebenga A."/>
            <person name="Lubbers R.J."/>
            <person name="Gomes A.C."/>
            <person name="Makela M.R."/>
            <person name="Stajich J."/>
            <person name="Grigoriev I.V."/>
            <person name="Mortensen U.H."/>
            <person name="De Vries R.P."/>
            <person name="Baker S.E."/>
            <person name="Andersen M.R."/>
        </authorList>
    </citation>
    <scope>NUCLEOTIDE SEQUENCE [LARGE SCALE GENOMIC DNA]</scope>
    <source>
        <strain evidence="5 6">CBS 588.65</strain>
    </source>
</reference>
<evidence type="ECO:0000313" key="6">
    <source>
        <dbReference type="Proteomes" id="UP001610334"/>
    </source>
</evidence>
<feature type="domain" description="Isopropylmalate dehydrogenase-like" evidence="4">
    <location>
        <begin position="7"/>
        <end position="346"/>
    </location>
</feature>
<evidence type="ECO:0000259" key="4">
    <source>
        <dbReference type="SMART" id="SM01329"/>
    </source>
</evidence>
<accession>A0ABR4I3W2</accession>
<evidence type="ECO:0000313" key="5">
    <source>
        <dbReference type="EMBL" id="KAL2822442.1"/>
    </source>
</evidence>
<dbReference type="InterPro" id="IPR036380">
    <property type="entry name" value="Isochorismatase-like_sf"/>
</dbReference>
<dbReference type="CDD" id="cd00431">
    <property type="entry name" value="cysteine_hydrolases"/>
    <property type="match status" value="1"/>
</dbReference>
<dbReference type="Pfam" id="PF00857">
    <property type="entry name" value="Isochorismatase"/>
    <property type="match status" value="1"/>
</dbReference>
<evidence type="ECO:0000256" key="3">
    <source>
        <dbReference type="ARBA" id="ARBA00022801"/>
    </source>
</evidence>
<dbReference type="Gene3D" id="3.40.50.850">
    <property type="entry name" value="Isochorismatase-like"/>
    <property type="match status" value="1"/>
</dbReference>
<dbReference type="Pfam" id="PF00180">
    <property type="entry name" value="Iso_dh"/>
    <property type="match status" value="1"/>
</dbReference>
<proteinExistence type="inferred from homology"/>
<dbReference type="PANTHER" id="PTHR43540">
    <property type="entry name" value="PEROXYUREIDOACRYLATE/UREIDOACRYLATE AMIDOHYDROLASE-RELATED"/>
    <property type="match status" value="1"/>
</dbReference>
<comment type="similarity">
    <text evidence="2">Belongs to the isocitrate and isopropylmalate dehydrogenases family.</text>
</comment>
<protein>
    <recommendedName>
        <fullName evidence="4">Isopropylmalate dehydrogenase-like domain-containing protein</fullName>
    </recommendedName>
</protein>
<dbReference type="PANTHER" id="PTHR43540:SF1">
    <property type="entry name" value="ISOCHORISMATASE HYDROLASE"/>
    <property type="match status" value="1"/>
</dbReference>
<gene>
    <name evidence="5" type="ORF">BJX63DRAFT_427010</name>
</gene>
<keyword evidence="6" id="KW-1185">Reference proteome</keyword>
<comment type="similarity">
    <text evidence="1">Belongs to the isochorismatase family.</text>
</comment>
<name>A0ABR4I3W2_9EURO</name>
<dbReference type="InterPro" id="IPR050272">
    <property type="entry name" value="Isochorismatase-like_hydrls"/>
</dbReference>
<dbReference type="SUPFAM" id="SSF52499">
    <property type="entry name" value="Isochorismatase-like hydrolases"/>
    <property type="match status" value="1"/>
</dbReference>